<sequence>MIISYVHFLTAYALPLLLVFTSFFTMGYYLAKLLWNDFLPRLSRSDSANSNLSADQVRRKF</sequence>
<organism evidence="2 3">
    <name type="scientific">Marchantia polymorpha</name>
    <name type="common">Common liverwort</name>
    <name type="synonym">Marchantia aquatica</name>
    <dbReference type="NCBI Taxonomy" id="3197"/>
    <lineage>
        <taxon>Eukaryota</taxon>
        <taxon>Viridiplantae</taxon>
        <taxon>Streptophyta</taxon>
        <taxon>Embryophyta</taxon>
        <taxon>Marchantiophyta</taxon>
        <taxon>Marchantiopsida</taxon>
        <taxon>Marchantiidae</taxon>
        <taxon>Marchantiales</taxon>
        <taxon>Marchantiaceae</taxon>
        <taxon>Marchantia</taxon>
    </lineage>
</organism>
<keyword evidence="1" id="KW-0812">Transmembrane</keyword>
<evidence type="ECO:0000256" key="1">
    <source>
        <dbReference type="SAM" id="Phobius"/>
    </source>
</evidence>
<dbReference type="AlphaFoldDB" id="A0A2R6XAJ0"/>
<feature type="transmembrane region" description="Helical" evidence="1">
    <location>
        <begin position="12"/>
        <end position="31"/>
    </location>
</feature>
<evidence type="ECO:0000313" key="2">
    <source>
        <dbReference type="EMBL" id="PTQ43114.1"/>
    </source>
</evidence>
<proteinExistence type="predicted"/>
<evidence type="ECO:0000313" key="3">
    <source>
        <dbReference type="Proteomes" id="UP000244005"/>
    </source>
</evidence>
<reference evidence="3" key="1">
    <citation type="journal article" date="2017" name="Cell">
        <title>Insights into land plant evolution garnered from the Marchantia polymorpha genome.</title>
        <authorList>
            <person name="Bowman J.L."/>
            <person name="Kohchi T."/>
            <person name="Yamato K.T."/>
            <person name="Jenkins J."/>
            <person name="Shu S."/>
            <person name="Ishizaki K."/>
            <person name="Yamaoka S."/>
            <person name="Nishihama R."/>
            <person name="Nakamura Y."/>
            <person name="Berger F."/>
            <person name="Adam C."/>
            <person name="Aki S.S."/>
            <person name="Althoff F."/>
            <person name="Araki T."/>
            <person name="Arteaga-Vazquez M.A."/>
            <person name="Balasubrmanian S."/>
            <person name="Barry K."/>
            <person name="Bauer D."/>
            <person name="Boehm C.R."/>
            <person name="Briginshaw L."/>
            <person name="Caballero-Perez J."/>
            <person name="Catarino B."/>
            <person name="Chen F."/>
            <person name="Chiyoda S."/>
            <person name="Chovatia M."/>
            <person name="Davies K.M."/>
            <person name="Delmans M."/>
            <person name="Demura T."/>
            <person name="Dierschke T."/>
            <person name="Dolan L."/>
            <person name="Dorantes-Acosta A.E."/>
            <person name="Eklund D.M."/>
            <person name="Florent S.N."/>
            <person name="Flores-Sandoval E."/>
            <person name="Fujiyama A."/>
            <person name="Fukuzawa H."/>
            <person name="Galik B."/>
            <person name="Grimanelli D."/>
            <person name="Grimwood J."/>
            <person name="Grossniklaus U."/>
            <person name="Hamada T."/>
            <person name="Haseloff J."/>
            <person name="Hetherington A.J."/>
            <person name="Higo A."/>
            <person name="Hirakawa Y."/>
            <person name="Hundley H.N."/>
            <person name="Ikeda Y."/>
            <person name="Inoue K."/>
            <person name="Inoue S.I."/>
            <person name="Ishida S."/>
            <person name="Jia Q."/>
            <person name="Kakita M."/>
            <person name="Kanazawa T."/>
            <person name="Kawai Y."/>
            <person name="Kawashima T."/>
            <person name="Kennedy M."/>
            <person name="Kinose K."/>
            <person name="Kinoshita T."/>
            <person name="Kohara Y."/>
            <person name="Koide E."/>
            <person name="Komatsu K."/>
            <person name="Kopischke S."/>
            <person name="Kubo M."/>
            <person name="Kyozuka J."/>
            <person name="Lagercrantz U."/>
            <person name="Lin S.S."/>
            <person name="Lindquist E."/>
            <person name="Lipzen A.M."/>
            <person name="Lu C.W."/>
            <person name="De Luna E."/>
            <person name="Martienssen R.A."/>
            <person name="Minamino N."/>
            <person name="Mizutani M."/>
            <person name="Mizutani M."/>
            <person name="Mochizuki N."/>
            <person name="Monte I."/>
            <person name="Mosher R."/>
            <person name="Nagasaki H."/>
            <person name="Nakagami H."/>
            <person name="Naramoto S."/>
            <person name="Nishitani K."/>
            <person name="Ohtani M."/>
            <person name="Okamoto T."/>
            <person name="Okumura M."/>
            <person name="Phillips J."/>
            <person name="Pollak B."/>
            <person name="Reinders A."/>
            <person name="Rovekamp M."/>
            <person name="Sano R."/>
            <person name="Sawa S."/>
            <person name="Schmid M.W."/>
            <person name="Shirakawa M."/>
            <person name="Solano R."/>
            <person name="Spunde A."/>
            <person name="Suetsugu N."/>
            <person name="Sugano S."/>
            <person name="Sugiyama A."/>
            <person name="Sun R."/>
            <person name="Suzuki Y."/>
            <person name="Takenaka M."/>
            <person name="Takezawa D."/>
            <person name="Tomogane H."/>
            <person name="Tsuzuki M."/>
            <person name="Ueda T."/>
            <person name="Umeda M."/>
            <person name="Ward J.M."/>
            <person name="Watanabe Y."/>
            <person name="Yazaki K."/>
            <person name="Yokoyama R."/>
            <person name="Yoshitake Y."/>
            <person name="Yotsui I."/>
            <person name="Zachgo S."/>
            <person name="Schmutz J."/>
        </authorList>
    </citation>
    <scope>NUCLEOTIDE SEQUENCE [LARGE SCALE GENOMIC DNA]</scope>
    <source>
        <strain evidence="3">Tak-1</strain>
    </source>
</reference>
<name>A0A2R6XAJ0_MARPO</name>
<dbReference type="EMBL" id="KZ772698">
    <property type="protein sequence ID" value="PTQ43114.1"/>
    <property type="molecule type" value="Genomic_DNA"/>
</dbReference>
<dbReference type="Proteomes" id="UP000244005">
    <property type="component" value="Unassembled WGS sequence"/>
</dbReference>
<accession>A0A2R6XAJ0</accession>
<protein>
    <submittedName>
        <fullName evidence="2">Uncharacterized protein</fullName>
    </submittedName>
</protein>
<dbReference type="Gramene" id="Mp2g13560.1">
    <property type="protein sequence ID" value="Mp2g13560.1.cds1"/>
    <property type="gene ID" value="Mp2g13560"/>
</dbReference>
<keyword evidence="3" id="KW-1185">Reference proteome</keyword>
<keyword evidence="1" id="KW-1133">Transmembrane helix</keyword>
<gene>
    <name evidence="2" type="ORF">MARPO_0026s0015</name>
</gene>
<keyword evidence="1" id="KW-0472">Membrane</keyword>